<feature type="compositionally biased region" description="Basic and acidic residues" evidence="4">
    <location>
        <begin position="127"/>
        <end position="153"/>
    </location>
</feature>
<feature type="region of interest" description="Disordered" evidence="4">
    <location>
        <begin position="197"/>
        <end position="226"/>
    </location>
</feature>
<accession>A0A7R9AYR4</accession>
<dbReference type="Pfam" id="PF03357">
    <property type="entry name" value="Snf7"/>
    <property type="match status" value="1"/>
</dbReference>
<evidence type="ECO:0008006" key="6">
    <source>
        <dbReference type="Google" id="ProtNLM"/>
    </source>
</evidence>
<dbReference type="GO" id="GO:0009898">
    <property type="term" value="C:cytoplasmic side of plasma membrane"/>
    <property type="evidence" value="ECO:0007669"/>
    <property type="project" value="TreeGrafter"/>
</dbReference>
<reference evidence="5" key="1">
    <citation type="submission" date="2020-11" db="EMBL/GenBank/DDBJ databases">
        <authorList>
            <person name="Tran Van P."/>
        </authorList>
    </citation>
    <scope>NUCLEOTIDE SEQUENCE</scope>
</reference>
<proteinExistence type="inferred from homology"/>
<dbReference type="EMBL" id="OC003296">
    <property type="protein sequence ID" value="CAD7263101.1"/>
    <property type="molecule type" value="Genomic_DNA"/>
</dbReference>
<protein>
    <recommendedName>
        <fullName evidence="6">Charged multivesicular body protein 6</fullName>
    </recommendedName>
</protein>
<dbReference type="InterPro" id="IPR005024">
    <property type="entry name" value="Snf7_fam"/>
</dbReference>
<name>A0A7R9AYR4_TIMSH</name>
<dbReference type="PANTHER" id="PTHR22761">
    <property type="entry name" value="CHARGED MULTIVESICULAR BODY PROTEIN"/>
    <property type="match status" value="1"/>
</dbReference>
<dbReference type="GO" id="GO:0006900">
    <property type="term" value="P:vesicle budding from membrane"/>
    <property type="evidence" value="ECO:0007669"/>
    <property type="project" value="TreeGrafter"/>
</dbReference>
<evidence type="ECO:0000313" key="5">
    <source>
        <dbReference type="EMBL" id="CAD7263101.1"/>
    </source>
</evidence>
<dbReference type="GO" id="GO:0032511">
    <property type="term" value="P:late endosome to vacuole transport via multivesicular body sorting pathway"/>
    <property type="evidence" value="ECO:0007669"/>
    <property type="project" value="TreeGrafter"/>
</dbReference>
<gene>
    <name evidence="5" type="ORF">TSIB3V08_LOCUS7190</name>
</gene>
<comment type="similarity">
    <text evidence="2">Belongs to the SNF7 family.</text>
</comment>
<dbReference type="GO" id="GO:0000815">
    <property type="term" value="C:ESCRT III complex"/>
    <property type="evidence" value="ECO:0007669"/>
    <property type="project" value="TreeGrafter"/>
</dbReference>
<dbReference type="GO" id="GO:0005771">
    <property type="term" value="C:multivesicular body"/>
    <property type="evidence" value="ECO:0007669"/>
    <property type="project" value="TreeGrafter"/>
</dbReference>
<evidence type="ECO:0000256" key="4">
    <source>
        <dbReference type="SAM" id="MobiDB-lite"/>
    </source>
</evidence>
<organism evidence="5">
    <name type="scientific">Timema shepardi</name>
    <name type="common">Walking stick</name>
    <dbReference type="NCBI Taxonomy" id="629360"/>
    <lineage>
        <taxon>Eukaryota</taxon>
        <taxon>Metazoa</taxon>
        <taxon>Ecdysozoa</taxon>
        <taxon>Arthropoda</taxon>
        <taxon>Hexapoda</taxon>
        <taxon>Insecta</taxon>
        <taxon>Pterygota</taxon>
        <taxon>Neoptera</taxon>
        <taxon>Polyneoptera</taxon>
        <taxon>Phasmatodea</taxon>
        <taxon>Timematodea</taxon>
        <taxon>Timematoidea</taxon>
        <taxon>Timematidae</taxon>
        <taxon>Timema</taxon>
    </lineage>
</organism>
<evidence type="ECO:0000256" key="3">
    <source>
        <dbReference type="ARBA" id="ARBA00022753"/>
    </source>
</evidence>
<dbReference type="PANTHER" id="PTHR22761:SF10">
    <property type="entry name" value="GH13992P"/>
    <property type="match status" value="1"/>
</dbReference>
<comment type="subcellular location">
    <subcellularLocation>
        <location evidence="1">Endosome</location>
    </subcellularLocation>
</comment>
<evidence type="ECO:0000256" key="1">
    <source>
        <dbReference type="ARBA" id="ARBA00004177"/>
    </source>
</evidence>
<sequence>MLKHIEQLETERTAALNEARSYLIKGTRNMAKTSLRKKHELEHIIEKKVMALENVRILLNQLNDSGLDAQVLESYKKGASVLKAVLKDSGLTEESVSSTMLQLEETCLRPPPYTPSAPLIPQSSEKVAAHPPDKEGDRENKERRHKGQQREHAGRDYLCKVIHKVLDVNQEIQAILSQPIGSSTDKDLEEELAALLESSGSSGPSDNTLHYTGGEFEGNHKEAPSPPFTAVYILDEEKARDLTKGPLIVTRLAGR</sequence>
<dbReference type="AlphaFoldDB" id="A0A7R9AYR4"/>
<keyword evidence="3" id="KW-0967">Endosome</keyword>
<evidence type="ECO:0000256" key="2">
    <source>
        <dbReference type="ARBA" id="ARBA00006190"/>
    </source>
</evidence>
<feature type="region of interest" description="Disordered" evidence="4">
    <location>
        <begin position="108"/>
        <end position="153"/>
    </location>
</feature>